<dbReference type="Proteomes" id="UP000308114">
    <property type="component" value="Unassembled WGS sequence"/>
</dbReference>
<comment type="caution">
    <text evidence="1">The sequence shown here is derived from an EMBL/GenBank/DDBJ whole genome shotgun (WGS) entry which is preliminary data.</text>
</comment>
<dbReference type="RefSeq" id="WP_014279347.1">
    <property type="nucleotide sequence ID" value="NZ_PNXQ01000008.1"/>
</dbReference>
<accession>A0A4U2PZH8</accession>
<name>A0A4U2PZH8_9BACL</name>
<protein>
    <submittedName>
        <fullName evidence="1">Peptide maturation system acyl carrier-related protein</fullName>
    </submittedName>
</protein>
<evidence type="ECO:0000313" key="2">
    <source>
        <dbReference type="Proteomes" id="UP000308114"/>
    </source>
</evidence>
<gene>
    <name evidence="1" type="ORF">C1I60_07410</name>
</gene>
<dbReference type="InterPro" id="IPR023972">
    <property type="entry name" value="CHP04069_acyl_carrier-rel"/>
</dbReference>
<dbReference type="NCBIfam" id="TIGR04069">
    <property type="entry name" value="ocin_ACP_rel"/>
    <property type="match status" value="1"/>
</dbReference>
<reference evidence="1 2" key="1">
    <citation type="submission" date="2018-01" db="EMBL/GenBank/DDBJ databases">
        <title>Bacillales members from the olive rhizosphere are effective biological control agents against Verticillium dahliae.</title>
        <authorList>
            <person name="Gomez-Lama C."/>
            <person name="Legarda G."/>
            <person name="Ruano-Rosa D."/>
            <person name="Pizarro-Tobias P."/>
            <person name="Valverde-Corredor A."/>
            <person name="Niqui J.L."/>
            <person name="Trivino J.C."/>
            <person name="Roca A."/>
            <person name="Mercado-Blanco J."/>
        </authorList>
    </citation>
    <scope>NUCLEOTIDE SEQUENCE [LARGE SCALE GENOMIC DNA]</scope>
    <source>
        <strain evidence="1 2">PIC167</strain>
    </source>
</reference>
<proteinExistence type="predicted"/>
<dbReference type="AlphaFoldDB" id="A0A4U2PZH8"/>
<sequence length="89" mass="10356">MNGTQDVVELELENIFLKLFEIRLNEVDIGAPLLGSGMRLLPRDLVYLFFEVEKSFAIQISQERISEGCFLTYDRLLETVRECINEQRS</sequence>
<organism evidence="1 2">
    <name type="scientific">Paenibacillus terrae</name>
    <dbReference type="NCBI Taxonomy" id="159743"/>
    <lineage>
        <taxon>Bacteria</taxon>
        <taxon>Bacillati</taxon>
        <taxon>Bacillota</taxon>
        <taxon>Bacilli</taxon>
        <taxon>Bacillales</taxon>
        <taxon>Paenibacillaceae</taxon>
        <taxon>Paenibacillus</taxon>
    </lineage>
</organism>
<evidence type="ECO:0000313" key="1">
    <source>
        <dbReference type="EMBL" id="TKH45203.1"/>
    </source>
</evidence>
<dbReference type="EMBL" id="PNXQ01000008">
    <property type="protein sequence ID" value="TKH45203.1"/>
    <property type="molecule type" value="Genomic_DNA"/>
</dbReference>
<dbReference type="OMA" id="EGCFLTY"/>